<protein>
    <submittedName>
        <fullName evidence="1">Uncharacterized protein</fullName>
    </submittedName>
</protein>
<dbReference type="Proteomes" id="UP000485058">
    <property type="component" value="Unassembled WGS sequence"/>
</dbReference>
<keyword evidence="2" id="KW-1185">Reference proteome</keyword>
<organism evidence="1 2">
    <name type="scientific">Haematococcus lacustris</name>
    <name type="common">Green alga</name>
    <name type="synonym">Haematococcus pluvialis</name>
    <dbReference type="NCBI Taxonomy" id="44745"/>
    <lineage>
        <taxon>Eukaryota</taxon>
        <taxon>Viridiplantae</taxon>
        <taxon>Chlorophyta</taxon>
        <taxon>core chlorophytes</taxon>
        <taxon>Chlorophyceae</taxon>
        <taxon>CS clade</taxon>
        <taxon>Chlamydomonadales</taxon>
        <taxon>Haematococcaceae</taxon>
        <taxon>Haematococcus</taxon>
    </lineage>
</organism>
<feature type="non-terminal residue" evidence="1">
    <location>
        <position position="1"/>
    </location>
</feature>
<sequence>MPGKLGTWQAGGPTSNAAWGTNLLKQAALTSATLSQTTSQQPQQASAVAMAKNFSALDEDAAEAHSRKLLSKAPSA</sequence>
<reference evidence="1 2" key="1">
    <citation type="submission" date="2020-02" db="EMBL/GenBank/DDBJ databases">
        <title>Draft genome sequence of Haematococcus lacustris strain NIES-144.</title>
        <authorList>
            <person name="Morimoto D."/>
            <person name="Nakagawa S."/>
            <person name="Yoshida T."/>
            <person name="Sawayama S."/>
        </authorList>
    </citation>
    <scope>NUCLEOTIDE SEQUENCE [LARGE SCALE GENOMIC DNA]</scope>
    <source>
        <strain evidence="1 2">NIES-144</strain>
    </source>
</reference>
<name>A0A699Z6H9_HAELA</name>
<dbReference type="EMBL" id="BLLF01001107">
    <property type="protein sequence ID" value="GFH17175.1"/>
    <property type="molecule type" value="Genomic_DNA"/>
</dbReference>
<proteinExistence type="predicted"/>
<dbReference type="AlphaFoldDB" id="A0A699Z6H9"/>
<evidence type="ECO:0000313" key="1">
    <source>
        <dbReference type="EMBL" id="GFH17175.1"/>
    </source>
</evidence>
<comment type="caution">
    <text evidence="1">The sequence shown here is derived from an EMBL/GenBank/DDBJ whole genome shotgun (WGS) entry which is preliminary data.</text>
</comment>
<feature type="non-terminal residue" evidence="1">
    <location>
        <position position="76"/>
    </location>
</feature>
<accession>A0A699Z6H9</accession>
<gene>
    <name evidence="1" type="ORF">HaLaN_13747</name>
</gene>
<evidence type="ECO:0000313" key="2">
    <source>
        <dbReference type="Proteomes" id="UP000485058"/>
    </source>
</evidence>